<dbReference type="Proteomes" id="UP000055024">
    <property type="component" value="Unassembled WGS sequence"/>
</dbReference>
<sequence>MSEMFHEQKLAVSGEDKREPFIPKLLDCFR</sequence>
<name>A0A0V1DK24_9BILA</name>
<accession>A0A0V1DK24</accession>
<organism evidence="1 2">
    <name type="scientific">Trichinella zimbabwensis</name>
    <dbReference type="NCBI Taxonomy" id="268475"/>
    <lineage>
        <taxon>Eukaryota</taxon>
        <taxon>Metazoa</taxon>
        <taxon>Ecdysozoa</taxon>
        <taxon>Nematoda</taxon>
        <taxon>Enoplea</taxon>
        <taxon>Dorylaimia</taxon>
        <taxon>Trichinellida</taxon>
        <taxon>Trichinellidae</taxon>
        <taxon>Trichinella</taxon>
    </lineage>
</organism>
<evidence type="ECO:0000313" key="2">
    <source>
        <dbReference type="Proteomes" id="UP000055024"/>
    </source>
</evidence>
<gene>
    <name evidence="1" type="ORF">T11_18190</name>
</gene>
<evidence type="ECO:0000313" key="1">
    <source>
        <dbReference type="EMBL" id="KRY61886.1"/>
    </source>
</evidence>
<protein>
    <submittedName>
        <fullName evidence="1">Uncharacterized protein</fullName>
    </submittedName>
</protein>
<reference evidence="1 2" key="1">
    <citation type="submission" date="2015-01" db="EMBL/GenBank/DDBJ databases">
        <title>Evolution of Trichinella species and genotypes.</title>
        <authorList>
            <person name="Korhonen P.K."/>
            <person name="Edoardo P."/>
            <person name="Giuseppe L.R."/>
            <person name="Gasser R.B."/>
        </authorList>
    </citation>
    <scope>NUCLEOTIDE SEQUENCE [LARGE SCALE GENOMIC DNA]</scope>
    <source>
        <strain evidence="1">ISS1029</strain>
    </source>
</reference>
<comment type="caution">
    <text evidence="1">The sequence shown here is derived from an EMBL/GenBank/DDBJ whole genome shotgun (WGS) entry which is preliminary data.</text>
</comment>
<dbReference type="AlphaFoldDB" id="A0A0V1DK24"/>
<proteinExistence type="predicted"/>
<dbReference type="EMBL" id="JYDP01010400">
    <property type="protein sequence ID" value="KRY61886.1"/>
    <property type="molecule type" value="Genomic_DNA"/>
</dbReference>
<keyword evidence="2" id="KW-1185">Reference proteome</keyword>